<keyword evidence="4" id="KW-1185">Reference proteome</keyword>
<dbReference type="Proteomes" id="UP000293036">
    <property type="component" value="Unassembled WGS sequence"/>
</dbReference>
<sequence length="82" mass="9092">MAVTLSAREFNQDVSAAKRAAADGPVVITDRGNPAFVLMSIDDYKKLSVVEDNLISLLSMREASEIEFEFEKAQLDLKVPEF</sequence>
<comment type="function">
    <text evidence="2">Antitoxin component of a type II toxin-antitoxin (TA) system.</text>
</comment>
<dbReference type="OrthoDB" id="72009at2"/>
<dbReference type="InterPro" id="IPR036165">
    <property type="entry name" value="YefM-like_sf"/>
</dbReference>
<proteinExistence type="inferred from homology"/>
<comment type="similarity">
    <text evidence="1 2">Belongs to the phD/YefM antitoxin family.</text>
</comment>
<evidence type="ECO:0000256" key="2">
    <source>
        <dbReference type="RuleBase" id="RU362080"/>
    </source>
</evidence>
<dbReference type="NCBIfam" id="TIGR01552">
    <property type="entry name" value="phd_fam"/>
    <property type="match status" value="1"/>
</dbReference>
<evidence type="ECO:0000256" key="1">
    <source>
        <dbReference type="ARBA" id="ARBA00009981"/>
    </source>
</evidence>
<protein>
    <recommendedName>
        <fullName evidence="2">Antitoxin</fullName>
    </recommendedName>
</protein>
<accession>A0A4Q9V355</accession>
<dbReference type="Gene3D" id="3.40.1620.10">
    <property type="entry name" value="YefM-like domain"/>
    <property type="match status" value="1"/>
</dbReference>
<dbReference type="SUPFAM" id="SSF143120">
    <property type="entry name" value="YefM-like"/>
    <property type="match status" value="1"/>
</dbReference>
<comment type="caution">
    <text evidence="3">The sequence shown here is derived from an EMBL/GenBank/DDBJ whole genome shotgun (WGS) entry which is preliminary data.</text>
</comment>
<dbReference type="AlphaFoldDB" id="A0A4Q9V355"/>
<dbReference type="RefSeq" id="WP_131280008.1">
    <property type="nucleotide sequence ID" value="NZ_JBHSLR010000009.1"/>
</dbReference>
<organism evidence="3 4">
    <name type="scientific">Arcanobacterium bovis</name>
    <dbReference type="NCBI Taxonomy" id="2529275"/>
    <lineage>
        <taxon>Bacteria</taxon>
        <taxon>Bacillati</taxon>
        <taxon>Actinomycetota</taxon>
        <taxon>Actinomycetes</taxon>
        <taxon>Actinomycetales</taxon>
        <taxon>Actinomycetaceae</taxon>
        <taxon>Arcanobacterium</taxon>
    </lineage>
</organism>
<dbReference type="EMBL" id="SJDT01000002">
    <property type="protein sequence ID" value="TBW22902.1"/>
    <property type="molecule type" value="Genomic_DNA"/>
</dbReference>
<evidence type="ECO:0000313" key="4">
    <source>
        <dbReference type="Proteomes" id="UP000293036"/>
    </source>
</evidence>
<name>A0A4Q9V355_9ACTO</name>
<reference evidence="3 4" key="1">
    <citation type="submission" date="2019-02" db="EMBL/GenBank/DDBJ databases">
        <title>Arcanobacterium bovis sp. nov., isolated from the milk of a cow with mastitis.</title>
        <authorList>
            <person name="Sammra O."/>
            <person name="Foster G."/>
            <person name="Hassan A."/>
            <person name="Alssahen M."/>
            <person name="Laemmler C."/>
            <person name="Borowiak M."/>
            <person name="Malorny B."/>
            <person name="Abdulmawjood A."/>
        </authorList>
    </citation>
    <scope>NUCLEOTIDE SEQUENCE [LARGE SCALE GENOMIC DNA]</scope>
    <source>
        <strain evidence="3 4">C605018/01/1</strain>
    </source>
</reference>
<dbReference type="Pfam" id="PF02604">
    <property type="entry name" value="PhdYeFM_antitox"/>
    <property type="match status" value="1"/>
</dbReference>
<dbReference type="InterPro" id="IPR006442">
    <property type="entry name" value="Antitoxin_Phd/YefM"/>
</dbReference>
<gene>
    <name evidence="3" type="ORF">EZJ44_03120</name>
</gene>
<evidence type="ECO:0000313" key="3">
    <source>
        <dbReference type="EMBL" id="TBW22902.1"/>
    </source>
</evidence>